<dbReference type="PROSITE" id="PS00078">
    <property type="entry name" value="COX2"/>
    <property type="match status" value="1"/>
</dbReference>
<evidence type="ECO:0000256" key="17">
    <source>
        <dbReference type="ARBA" id="ARBA00047816"/>
    </source>
</evidence>
<dbReference type="SUPFAM" id="SSF49503">
    <property type="entry name" value="Cupredoxins"/>
    <property type="match status" value="1"/>
</dbReference>
<feature type="domain" description="Cytochrome c" evidence="21">
    <location>
        <begin position="245"/>
        <end position="336"/>
    </location>
</feature>
<dbReference type="InterPro" id="IPR036257">
    <property type="entry name" value="Cyt_c_oxidase_su2_TM_sf"/>
</dbReference>
<evidence type="ECO:0000256" key="10">
    <source>
        <dbReference type="ARBA" id="ARBA00022982"/>
    </source>
</evidence>
<keyword evidence="6" id="KW-0679">Respiratory chain</keyword>
<dbReference type="InterPro" id="IPR002429">
    <property type="entry name" value="CcO_II-like_C"/>
</dbReference>
<keyword evidence="5 18" id="KW-0349">Heme</keyword>
<feature type="transmembrane region" description="Helical" evidence="19">
    <location>
        <begin position="40"/>
        <end position="63"/>
    </location>
</feature>
<keyword evidence="4" id="KW-0813">Transport</keyword>
<keyword evidence="13" id="KW-0186">Copper</keyword>
<evidence type="ECO:0000256" key="12">
    <source>
        <dbReference type="ARBA" id="ARBA00023004"/>
    </source>
</evidence>
<dbReference type="PANTHER" id="PTHR22888">
    <property type="entry name" value="CYTOCHROME C OXIDASE, SUBUNIT II"/>
    <property type="match status" value="1"/>
</dbReference>
<keyword evidence="7 19" id="KW-0812">Transmembrane</keyword>
<accession>A0ABU4RL11</accession>
<dbReference type="Gene3D" id="1.10.287.90">
    <property type="match status" value="1"/>
</dbReference>
<keyword evidence="14 19" id="KW-0472">Membrane</keyword>
<dbReference type="CDD" id="cd04213">
    <property type="entry name" value="CuRO_CcO_Caa3_II"/>
    <property type="match status" value="1"/>
</dbReference>
<evidence type="ECO:0000256" key="19">
    <source>
        <dbReference type="SAM" id="Phobius"/>
    </source>
</evidence>
<evidence type="ECO:0000313" key="23">
    <source>
        <dbReference type="Proteomes" id="UP001274321"/>
    </source>
</evidence>
<dbReference type="PANTHER" id="PTHR22888:SF9">
    <property type="entry name" value="CYTOCHROME C OXIDASE SUBUNIT 2"/>
    <property type="match status" value="1"/>
</dbReference>
<keyword evidence="23" id="KW-1185">Reference proteome</keyword>
<dbReference type="InterPro" id="IPR009056">
    <property type="entry name" value="Cyt_c-like_dom"/>
</dbReference>
<evidence type="ECO:0000256" key="13">
    <source>
        <dbReference type="ARBA" id="ARBA00023008"/>
    </source>
</evidence>
<evidence type="ECO:0000256" key="2">
    <source>
        <dbReference type="ARBA" id="ARBA00007866"/>
    </source>
</evidence>
<keyword evidence="9" id="KW-1278">Translocase</keyword>
<evidence type="ECO:0000256" key="9">
    <source>
        <dbReference type="ARBA" id="ARBA00022967"/>
    </source>
</evidence>
<name>A0ABU4RL11_9HYPH</name>
<dbReference type="RefSeq" id="WP_319843630.1">
    <property type="nucleotide sequence ID" value="NZ_JAXAFJ010000002.1"/>
</dbReference>
<comment type="catalytic activity">
    <reaction evidence="17">
        <text>4 Fe(II)-[cytochrome c] + O2 + 8 H(+)(in) = 4 Fe(III)-[cytochrome c] + 2 H2O + 4 H(+)(out)</text>
        <dbReference type="Rhea" id="RHEA:11436"/>
        <dbReference type="Rhea" id="RHEA-COMP:10350"/>
        <dbReference type="Rhea" id="RHEA-COMP:14399"/>
        <dbReference type="ChEBI" id="CHEBI:15377"/>
        <dbReference type="ChEBI" id="CHEBI:15378"/>
        <dbReference type="ChEBI" id="CHEBI:15379"/>
        <dbReference type="ChEBI" id="CHEBI:29033"/>
        <dbReference type="ChEBI" id="CHEBI:29034"/>
        <dbReference type="EC" id="7.1.1.9"/>
    </reaction>
</comment>
<dbReference type="NCBIfam" id="TIGR02866">
    <property type="entry name" value="CoxB"/>
    <property type="match status" value="1"/>
</dbReference>
<evidence type="ECO:0000313" key="22">
    <source>
        <dbReference type="EMBL" id="MDX6805519.1"/>
    </source>
</evidence>
<dbReference type="EC" id="7.1.1.9" evidence="3"/>
<dbReference type="SUPFAM" id="SSF46626">
    <property type="entry name" value="Cytochrome c"/>
    <property type="match status" value="1"/>
</dbReference>
<evidence type="ECO:0000256" key="3">
    <source>
        <dbReference type="ARBA" id="ARBA00012949"/>
    </source>
</evidence>
<evidence type="ECO:0000256" key="16">
    <source>
        <dbReference type="ARBA" id="ARBA00031399"/>
    </source>
</evidence>
<reference evidence="22 23" key="1">
    <citation type="submission" date="2023-11" db="EMBL/GenBank/DDBJ databases">
        <authorList>
            <person name="Bao R."/>
        </authorList>
    </citation>
    <scope>NUCLEOTIDE SEQUENCE [LARGE SCALE GENOMIC DNA]</scope>
    <source>
        <strain evidence="22 23">PJ23</strain>
    </source>
</reference>
<keyword evidence="11 19" id="KW-1133">Transmembrane helix</keyword>
<sequence>MNRRSVPGLLASSLALGGCRGIQSSLDSHGPMAGGIESLTWFFIAVCTVVWLLTMAALGFAMLRRRRTDHADPLKERPRADRLATLAVSGLVALTAVILVVLTAATFLTGKSLAGMQGEGLVLRVTGQQWWWQVTYESDQPSRVLSVANEIHVPVGETVTLKLTSADVIHSFWVPSLAGKTDLIPRRTNIQSFVVDRPGTYRGQCAEFCGFQHAHMGLLVIAHPRAEFDAWYEAQLKPAERPSEASRQRGEQVFTSRACAMCHGIRGTSAAGRVAPDLTHVGSQQTIGAGTLPMSEDNLARWIADPHHFKPGVNMPKTDLSGEDIGAVAAYLAGLK</sequence>
<dbReference type="PROSITE" id="PS50857">
    <property type="entry name" value="COX2_CUA"/>
    <property type="match status" value="1"/>
</dbReference>
<comment type="caution">
    <text evidence="22">The sequence shown here is derived from an EMBL/GenBank/DDBJ whole genome shotgun (WGS) entry which is preliminary data.</text>
</comment>
<evidence type="ECO:0000256" key="5">
    <source>
        <dbReference type="ARBA" id="ARBA00022617"/>
    </source>
</evidence>
<proteinExistence type="inferred from homology"/>
<dbReference type="InterPro" id="IPR014222">
    <property type="entry name" value="Cyt_c_oxidase_su2"/>
</dbReference>
<evidence type="ECO:0000259" key="20">
    <source>
        <dbReference type="PROSITE" id="PS50857"/>
    </source>
</evidence>
<evidence type="ECO:0000256" key="15">
    <source>
        <dbReference type="ARBA" id="ARBA00024688"/>
    </source>
</evidence>
<evidence type="ECO:0000256" key="11">
    <source>
        <dbReference type="ARBA" id="ARBA00022989"/>
    </source>
</evidence>
<dbReference type="InterPro" id="IPR008972">
    <property type="entry name" value="Cupredoxin"/>
</dbReference>
<dbReference type="Proteomes" id="UP001274321">
    <property type="component" value="Unassembled WGS sequence"/>
</dbReference>
<evidence type="ECO:0000256" key="7">
    <source>
        <dbReference type="ARBA" id="ARBA00022692"/>
    </source>
</evidence>
<dbReference type="InterPro" id="IPR001505">
    <property type="entry name" value="Copper_CuA"/>
</dbReference>
<evidence type="ECO:0000256" key="18">
    <source>
        <dbReference type="PROSITE-ProRule" id="PRU00433"/>
    </source>
</evidence>
<evidence type="ECO:0000256" key="4">
    <source>
        <dbReference type="ARBA" id="ARBA00022448"/>
    </source>
</evidence>
<dbReference type="PROSITE" id="PS51007">
    <property type="entry name" value="CYTC"/>
    <property type="match status" value="1"/>
</dbReference>
<keyword evidence="8 18" id="KW-0479">Metal-binding</keyword>
<keyword evidence="12 18" id="KW-0408">Iron</keyword>
<feature type="domain" description="Cytochrome oxidase subunit II copper A binding" evidence="20">
    <location>
        <begin position="118"/>
        <end position="234"/>
    </location>
</feature>
<comment type="subcellular location">
    <subcellularLocation>
        <location evidence="1">Membrane</location>
        <topology evidence="1">Multi-pass membrane protein</topology>
    </subcellularLocation>
</comment>
<dbReference type="Gene3D" id="2.60.40.420">
    <property type="entry name" value="Cupredoxins - blue copper proteins"/>
    <property type="match status" value="1"/>
</dbReference>
<comment type="similarity">
    <text evidence="2">Belongs to the cytochrome c oxidase subunit 2 family.</text>
</comment>
<dbReference type="Pfam" id="PF00116">
    <property type="entry name" value="COX2"/>
    <property type="match status" value="1"/>
</dbReference>
<dbReference type="PROSITE" id="PS51257">
    <property type="entry name" value="PROKAR_LIPOPROTEIN"/>
    <property type="match status" value="1"/>
</dbReference>
<evidence type="ECO:0000256" key="6">
    <source>
        <dbReference type="ARBA" id="ARBA00022660"/>
    </source>
</evidence>
<evidence type="ECO:0000256" key="14">
    <source>
        <dbReference type="ARBA" id="ARBA00023136"/>
    </source>
</evidence>
<evidence type="ECO:0000259" key="21">
    <source>
        <dbReference type="PROSITE" id="PS51007"/>
    </source>
</evidence>
<dbReference type="InterPro" id="IPR034236">
    <property type="entry name" value="CuRO_CcO_Caa3_II"/>
</dbReference>
<keyword evidence="10" id="KW-0249">Electron transport</keyword>
<dbReference type="EMBL" id="JAXAFJ010000002">
    <property type="protein sequence ID" value="MDX6805519.1"/>
    <property type="molecule type" value="Genomic_DNA"/>
</dbReference>
<evidence type="ECO:0000256" key="8">
    <source>
        <dbReference type="ARBA" id="ARBA00022723"/>
    </source>
</evidence>
<comment type="function">
    <text evidence="15">Subunits I and II form the functional core of the enzyme complex. Electrons originating in cytochrome c are transferred via heme a and Cu(A) to the binuclear center formed by heme a3 and Cu(B).</text>
</comment>
<gene>
    <name evidence="22" type="primary">coxB</name>
    <name evidence="22" type="ORF">SCD90_05540</name>
</gene>
<dbReference type="InterPro" id="IPR045187">
    <property type="entry name" value="CcO_II"/>
</dbReference>
<evidence type="ECO:0000256" key="1">
    <source>
        <dbReference type="ARBA" id="ARBA00004141"/>
    </source>
</evidence>
<dbReference type="Pfam" id="PF00034">
    <property type="entry name" value="Cytochrom_C"/>
    <property type="match status" value="1"/>
</dbReference>
<dbReference type="InterPro" id="IPR036909">
    <property type="entry name" value="Cyt_c-like_dom_sf"/>
</dbReference>
<protein>
    <recommendedName>
        <fullName evidence="3">cytochrome-c oxidase</fullName>
        <ecNumber evidence="3">7.1.1.9</ecNumber>
    </recommendedName>
    <alternativeName>
        <fullName evidence="16">Cytochrome aa3 subunit 2</fullName>
    </alternativeName>
</protein>
<organism evidence="22 23">
    <name type="scientific">Terrihabitans rhizophilus</name>
    <dbReference type="NCBI Taxonomy" id="3092662"/>
    <lineage>
        <taxon>Bacteria</taxon>
        <taxon>Pseudomonadati</taxon>
        <taxon>Pseudomonadota</taxon>
        <taxon>Alphaproteobacteria</taxon>
        <taxon>Hyphomicrobiales</taxon>
        <taxon>Terrihabitans</taxon>
    </lineage>
</organism>
<feature type="transmembrane region" description="Helical" evidence="19">
    <location>
        <begin position="83"/>
        <end position="108"/>
    </location>
</feature>